<comment type="caution">
    <text evidence="2">The sequence shown here is derived from an EMBL/GenBank/DDBJ whole genome shotgun (WGS) entry which is preliminary data.</text>
</comment>
<evidence type="ECO:0000256" key="1">
    <source>
        <dbReference type="SAM" id="Phobius"/>
    </source>
</evidence>
<gene>
    <name evidence="2" type="ORF">F8D48_04165</name>
</gene>
<reference evidence="2 3" key="1">
    <citation type="submission" date="2019-09" db="EMBL/GenBank/DDBJ databases">
        <title>Whole genome shotgun sequencing (WGS) of Ellagibacter isourolithinifaciens DSM 104140(T) and Adlercreutzia muris DSM 29508(T).</title>
        <authorList>
            <person name="Stoll D.A."/>
            <person name="Danylec N."/>
            <person name="Huch M."/>
        </authorList>
    </citation>
    <scope>NUCLEOTIDE SEQUENCE [LARGE SCALE GENOMIC DNA]</scope>
    <source>
        <strain evidence="2 3">DSM 29508</strain>
    </source>
</reference>
<keyword evidence="1" id="KW-1133">Transmembrane helix</keyword>
<dbReference type="Proteomes" id="UP000479639">
    <property type="component" value="Unassembled WGS sequence"/>
</dbReference>
<organism evidence="2 3">
    <name type="scientific">Adlercreutzia muris</name>
    <dbReference type="NCBI Taxonomy" id="1796610"/>
    <lineage>
        <taxon>Bacteria</taxon>
        <taxon>Bacillati</taxon>
        <taxon>Actinomycetota</taxon>
        <taxon>Coriobacteriia</taxon>
        <taxon>Eggerthellales</taxon>
        <taxon>Eggerthellaceae</taxon>
        <taxon>Adlercreutzia</taxon>
    </lineage>
</organism>
<dbReference type="RefSeq" id="WP_135970565.1">
    <property type="nucleotide sequence ID" value="NZ_CAKODJ010000013.1"/>
</dbReference>
<keyword evidence="1" id="KW-0472">Membrane</keyword>
<evidence type="ECO:0000313" key="2">
    <source>
        <dbReference type="EMBL" id="KAB1650816.1"/>
    </source>
</evidence>
<sequence>MAKNTNEEYDWLNDPFDEKKIAEERERMAMSGASKGLVGVGCLLVVIGLFAMAALLLFGIL</sequence>
<dbReference type="EMBL" id="WAJS01000009">
    <property type="protein sequence ID" value="KAB1650816.1"/>
    <property type="molecule type" value="Genomic_DNA"/>
</dbReference>
<name>A0A7C8FX33_9ACTN</name>
<accession>A0A7C8FX33</accession>
<proteinExistence type="predicted"/>
<evidence type="ECO:0000313" key="3">
    <source>
        <dbReference type="Proteomes" id="UP000479639"/>
    </source>
</evidence>
<feature type="transmembrane region" description="Helical" evidence="1">
    <location>
        <begin position="37"/>
        <end position="60"/>
    </location>
</feature>
<keyword evidence="1" id="KW-0812">Transmembrane</keyword>
<protein>
    <submittedName>
        <fullName evidence="2">Uncharacterized protein</fullName>
    </submittedName>
</protein>
<dbReference type="AlphaFoldDB" id="A0A7C8FX33"/>
<keyword evidence="3" id="KW-1185">Reference proteome</keyword>